<evidence type="ECO:0000313" key="8">
    <source>
        <dbReference type="RefSeq" id="XP_027775076.1"/>
    </source>
</evidence>
<dbReference type="SMART" id="SM00575">
    <property type="entry name" value="ZnF_PMZ"/>
    <property type="match status" value="1"/>
</dbReference>
<feature type="region of interest" description="Disordered" evidence="5">
    <location>
        <begin position="474"/>
        <end position="497"/>
    </location>
</feature>
<evidence type="ECO:0000256" key="4">
    <source>
        <dbReference type="PROSITE-ProRule" id="PRU00325"/>
    </source>
</evidence>
<keyword evidence="3" id="KW-0862">Zinc</keyword>
<evidence type="ECO:0000256" key="5">
    <source>
        <dbReference type="SAM" id="MobiDB-lite"/>
    </source>
</evidence>
<feature type="domain" description="SWIM-type" evidence="6">
    <location>
        <begin position="276"/>
        <end position="308"/>
    </location>
</feature>
<dbReference type="PROSITE" id="PS50966">
    <property type="entry name" value="ZF_SWIM"/>
    <property type="match status" value="1"/>
</dbReference>
<keyword evidence="1" id="KW-0479">Metal-binding</keyword>
<feature type="region of interest" description="Disordered" evidence="5">
    <location>
        <begin position="344"/>
        <end position="376"/>
    </location>
</feature>
<reference evidence="8" key="2">
    <citation type="submission" date="2025-08" db="UniProtKB">
        <authorList>
            <consortium name="RefSeq"/>
        </authorList>
    </citation>
    <scope>IDENTIFICATION</scope>
</reference>
<dbReference type="PANTHER" id="PTHR31973:SF197">
    <property type="entry name" value="SWIM-TYPE DOMAIN-CONTAINING PROTEIN"/>
    <property type="match status" value="1"/>
</dbReference>
<accession>A0ABM1VH58</accession>
<feature type="region of interest" description="Disordered" evidence="5">
    <location>
        <begin position="389"/>
        <end position="414"/>
    </location>
</feature>
<gene>
    <name evidence="8" type="primary">LOC114078418</name>
</gene>
<evidence type="ECO:0000256" key="3">
    <source>
        <dbReference type="ARBA" id="ARBA00022833"/>
    </source>
</evidence>
<evidence type="ECO:0000256" key="2">
    <source>
        <dbReference type="ARBA" id="ARBA00022771"/>
    </source>
</evidence>
<sequence length="497" mass="56661">MGDHVTEFNRILDYKDMLLQTNPGSTCVVKLKDSESRNGMKQFQSFYICFDAMKKGFQQGCRRCIGMDGCFLKGICRGQFLVAVAKDANNQMYPIAWAVIDTESKLIWKWFMTILKDDLNLGSGSQLTIISDMQKVLIAGVDELFPECEHRMCARHILANWSQNFRGLERRKKFWACARSTFEAQFKYNINALSKLGIGIVESLIKYNKETCCKAFIQTFSKCDSIDNNMAESFNSWIFGPRNNTIVTMLEEIRVKCNIEWNGDVGFEVLEGVYNHTVNLGQKKCSCRSWELKGIPCAHGIAAMNHLNMDASQAISSWYRKDTYMKTYSHFIQPVPNMEMWPESRNPMTEPPEARQMPGRPPKNRKREIGEVRKAGKLPRMGTVMTCLLCKGPNHNKRNSPKNPKPKSTPTPTQELILQQGLSRRRRVNSGVVNYAHVTGDIGFKPTKGLKWKGKQAMTQRELQVESVMRRIQTRSKADGIQTRSQAKGKSLSKKTS</sequence>
<dbReference type="InterPro" id="IPR007527">
    <property type="entry name" value="Znf_SWIM"/>
</dbReference>
<organism evidence="7 8">
    <name type="scientific">Solanum pennellii</name>
    <name type="common">Tomato</name>
    <name type="synonym">Lycopersicon pennellii</name>
    <dbReference type="NCBI Taxonomy" id="28526"/>
    <lineage>
        <taxon>Eukaryota</taxon>
        <taxon>Viridiplantae</taxon>
        <taxon>Streptophyta</taxon>
        <taxon>Embryophyta</taxon>
        <taxon>Tracheophyta</taxon>
        <taxon>Spermatophyta</taxon>
        <taxon>Magnoliopsida</taxon>
        <taxon>eudicotyledons</taxon>
        <taxon>Gunneridae</taxon>
        <taxon>Pentapetalae</taxon>
        <taxon>asterids</taxon>
        <taxon>lamiids</taxon>
        <taxon>Solanales</taxon>
        <taxon>Solanaceae</taxon>
        <taxon>Solanoideae</taxon>
        <taxon>Solaneae</taxon>
        <taxon>Solanum</taxon>
        <taxon>Solanum subgen. Lycopersicon</taxon>
    </lineage>
</organism>
<dbReference type="GeneID" id="114078418"/>
<protein>
    <submittedName>
        <fullName evidence="8">Uncharacterized protein LOC114078418</fullName>
    </submittedName>
</protein>
<proteinExistence type="predicted"/>
<keyword evidence="2 4" id="KW-0863">Zinc-finger</keyword>
<name>A0ABM1VH58_SOLPN</name>
<dbReference type="Pfam" id="PF10551">
    <property type="entry name" value="MULE"/>
    <property type="match status" value="1"/>
</dbReference>
<dbReference type="InterPro" id="IPR018289">
    <property type="entry name" value="MULE_transposase_dom"/>
</dbReference>
<dbReference type="PANTHER" id="PTHR31973">
    <property type="entry name" value="POLYPROTEIN, PUTATIVE-RELATED"/>
    <property type="match status" value="1"/>
</dbReference>
<dbReference type="Pfam" id="PF04434">
    <property type="entry name" value="SWIM"/>
    <property type="match status" value="1"/>
</dbReference>
<dbReference type="Proteomes" id="UP000694930">
    <property type="component" value="Chromosome 8"/>
</dbReference>
<dbReference type="RefSeq" id="XP_027775076.1">
    <property type="nucleotide sequence ID" value="XM_027919275.1"/>
</dbReference>
<keyword evidence="7" id="KW-1185">Reference proteome</keyword>
<evidence type="ECO:0000259" key="6">
    <source>
        <dbReference type="PROSITE" id="PS50966"/>
    </source>
</evidence>
<evidence type="ECO:0000256" key="1">
    <source>
        <dbReference type="ARBA" id="ARBA00022723"/>
    </source>
</evidence>
<reference evidence="7" key="1">
    <citation type="journal article" date="2014" name="Nat. Genet.">
        <title>The genome of the stress-tolerant wild tomato species Solanum pennellii.</title>
        <authorList>
            <person name="Bolger A."/>
            <person name="Scossa F."/>
            <person name="Bolger M.E."/>
            <person name="Lanz C."/>
            <person name="Maumus F."/>
            <person name="Tohge T."/>
            <person name="Quesneville H."/>
            <person name="Alseekh S."/>
            <person name="Sorensen I."/>
            <person name="Lichtenstein G."/>
            <person name="Fich E.A."/>
            <person name="Conte M."/>
            <person name="Keller H."/>
            <person name="Schneeberger K."/>
            <person name="Schwacke R."/>
            <person name="Ofner I."/>
            <person name="Vrebalov J."/>
            <person name="Xu Y."/>
            <person name="Osorio S."/>
            <person name="Aflitos S.A."/>
            <person name="Schijlen E."/>
            <person name="Jimenez-Gomez J.M."/>
            <person name="Ryngajllo M."/>
            <person name="Kimura S."/>
            <person name="Kumar R."/>
            <person name="Koenig D."/>
            <person name="Headland L.R."/>
            <person name="Maloof J.N."/>
            <person name="Sinha N."/>
            <person name="van Ham R.C."/>
            <person name="Lankhorst R.K."/>
            <person name="Mao L."/>
            <person name="Vogel A."/>
            <person name="Arsova B."/>
            <person name="Panstruga R."/>
            <person name="Fei Z."/>
            <person name="Rose J.K."/>
            <person name="Zamir D."/>
            <person name="Carrari F."/>
            <person name="Giovannoni J.J."/>
            <person name="Weigel D."/>
            <person name="Usadel B."/>
            <person name="Fernie A.R."/>
        </authorList>
    </citation>
    <scope>NUCLEOTIDE SEQUENCE [LARGE SCALE GENOMIC DNA]</scope>
    <source>
        <strain evidence="7">cv. LA0716</strain>
    </source>
</reference>
<evidence type="ECO:0000313" key="7">
    <source>
        <dbReference type="Proteomes" id="UP000694930"/>
    </source>
</evidence>
<dbReference type="InterPro" id="IPR006564">
    <property type="entry name" value="Znf_PMZ"/>
</dbReference>